<reference evidence="1 2" key="1">
    <citation type="submission" date="2019-02" db="EMBL/GenBank/DDBJ databases">
        <title>Deep-cultivation of Planctomycetes and their phenomic and genomic characterization uncovers novel biology.</title>
        <authorList>
            <person name="Wiegand S."/>
            <person name="Jogler M."/>
            <person name="Boedeker C."/>
            <person name="Pinto D."/>
            <person name="Vollmers J."/>
            <person name="Rivas-Marin E."/>
            <person name="Kohn T."/>
            <person name="Peeters S.H."/>
            <person name="Heuer A."/>
            <person name="Rast P."/>
            <person name="Oberbeckmann S."/>
            <person name="Bunk B."/>
            <person name="Jeske O."/>
            <person name="Meyerdierks A."/>
            <person name="Storesund J.E."/>
            <person name="Kallscheuer N."/>
            <person name="Luecker S."/>
            <person name="Lage O.M."/>
            <person name="Pohl T."/>
            <person name="Merkel B.J."/>
            <person name="Hornburger P."/>
            <person name="Mueller R.-W."/>
            <person name="Bruemmer F."/>
            <person name="Labrenz M."/>
            <person name="Spormann A.M."/>
            <person name="Op den Camp H."/>
            <person name="Overmann J."/>
            <person name="Amann R."/>
            <person name="Jetten M.S.M."/>
            <person name="Mascher T."/>
            <person name="Medema M.H."/>
            <person name="Devos D.P."/>
            <person name="Kaster A.-K."/>
            <person name="Ovreas L."/>
            <person name="Rohde M."/>
            <person name="Galperin M.Y."/>
            <person name="Jogler C."/>
        </authorList>
    </citation>
    <scope>NUCLEOTIDE SEQUENCE [LARGE SCALE GENOMIC DNA]</scope>
    <source>
        <strain evidence="1 2">Pan44</strain>
    </source>
</reference>
<organism evidence="1 2">
    <name type="scientific">Caulifigura coniformis</name>
    <dbReference type="NCBI Taxonomy" id="2527983"/>
    <lineage>
        <taxon>Bacteria</taxon>
        <taxon>Pseudomonadati</taxon>
        <taxon>Planctomycetota</taxon>
        <taxon>Planctomycetia</taxon>
        <taxon>Planctomycetales</taxon>
        <taxon>Planctomycetaceae</taxon>
        <taxon>Caulifigura</taxon>
    </lineage>
</organism>
<dbReference type="EMBL" id="CP036271">
    <property type="protein sequence ID" value="QDT52381.1"/>
    <property type="molecule type" value="Genomic_DNA"/>
</dbReference>
<dbReference type="KEGG" id="ccos:Pan44_03910"/>
<gene>
    <name evidence="1" type="ORF">Pan44_03910</name>
</gene>
<accession>A0A517S8D3</accession>
<sequence>MKPSIAVMAMNTITAAAHSWARVDPSGGRAMNRVLARPMASMIRPIWATSAARNTNPTFPTILSLA</sequence>
<dbReference type="RefSeq" id="WP_145026700.1">
    <property type="nucleotide sequence ID" value="NZ_CP036271.1"/>
</dbReference>
<name>A0A517S8D3_9PLAN</name>
<protein>
    <submittedName>
        <fullName evidence="1">Uncharacterized protein</fullName>
    </submittedName>
</protein>
<proteinExistence type="predicted"/>
<dbReference type="InParanoid" id="A0A517S8D3"/>
<dbReference type="Proteomes" id="UP000315700">
    <property type="component" value="Chromosome"/>
</dbReference>
<keyword evidence="2" id="KW-1185">Reference proteome</keyword>
<dbReference type="AlphaFoldDB" id="A0A517S8D3"/>
<evidence type="ECO:0000313" key="2">
    <source>
        <dbReference type="Proteomes" id="UP000315700"/>
    </source>
</evidence>
<evidence type="ECO:0000313" key="1">
    <source>
        <dbReference type="EMBL" id="QDT52381.1"/>
    </source>
</evidence>